<dbReference type="GO" id="GO:0016052">
    <property type="term" value="P:carbohydrate catabolic process"/>
    <property type="evidence" value="ECO:0007669"/>
    <property type="project" value="TreeGrafter"/>
</dbReference>
<dbReference type="AlphaFoldDB" id="A0A9D1E1U8"/>
<dbReference type="Proteomes" id="UP000886744">
    <property type="component" value="Unassembled WGS sequence"/>
</dbReference>
<evidence type="ECO:0000256" key="2">
    <source>
        <dbReference type="ARBA" id="ARBA00009473"/>
    </source>
</evidence>
<organism evidence="8 9">
    <name type="scientific">Candidatus Coprenecus avistercoris</name>
    <dbReference type="NCBI Taxonomy" id="2840730"/>
    <lineage>
        <taxon>Bacteria</taxon>
        <taxon>Pseudomonadati</taxon>
        <taxon>Bacteroidota</taxon>
        <taxon>Bacteroidia</taxon>
        <taxon>Bacteroidales</taxon>
        <taxon>Rikenellaceae</taxon>
        <taxon>Rikenellaceae incertae sedis</taxon>
        <taxon>Candidatus Coprenecus</taxon>
    </lineage>
</organism>
<name>A0A9D1E1U8_9BACT</name>
<evidence type="ECO:0000313" key="8">
    <source>
        <dbReference type="EMBL" id="HIR63102.1"/>
    </source>
</evidence>
<dbReference type="PANTHER" id="PTHR10889:SF3">
    <property type="entry name" value="DEOXYRIBOSE-PHOSPHATE ALDOLASE"/>
    <property type="match status" value="1"/>
</dbReference>
<dbReference type="Pfam" id="PF01791">
    <property type="entry name" value="DeoC"/>
    <property type="match status" value="1"/>
</dbReference>
<dbReference type="EMBL" id="DVHI01000076">
    <property type="protein sequence ID" value="HIR63102.1"/>
    <property type="molecule type" value="Genomic_DNA"/>
</dbReference>
<keyword evidence="5" id="KW-0704">Schiff base</keyword>
<gene>
    <name evidence="8" type="primary">deoC</name>
    <name evidence="8" type="ORF">IAC94_06240</name>
</gene>
<comment type="caution">
    <text evidence="8">The sequence shown here is derived from an EMBL/GenBank/DDBJ whole genome shotgun (WGS) entry which is preliminary data.</text>
</comment>
<proteinExistence type="inferred from homology"/>
<dbReference type="GO" id="GO:0005737">
    <property type="term" value="C:cytoplasm"/>
    <property type="evidence" value="ECO:0007669"/>
    <property type="project" value="InterPro"/>
</dbReference>
<evidence type="ECO:0000256" key="5">
    <source>
        <dbReference type="ARBA" id="ARBA00023270"/>
    </source>
</evidence>
<comment type="catalytic activity">
    <reaction evidence="6">
        <text>2-deoxy-D-ribose 5-phosphate = D-glyceraldehyde 3-phosphate + acetaldehyde</text>
        <dbReference type="Rhea" id="RHEA:12821"/>
        <dbReference type="ChEBI" id="CHEBI:15343"/>
        <dbReference type="ChEBI" id="CHEBI:59776"/>
        <dbReference type="ChEBI" id="CHEBI:62877"/>
        <dbReference type="EC" id="4.1.2.4"/>
    </reaction>
</comment>
<dbReference type="SUPFAM" id="SSF51569">
    <property type="entry name" value="Aldolase"/>
    <property type="match status" value="1"/>
</dbReference>
<evidence type="ECO:0000256" key="1">
    <source>
        <dbReference type="ARBA" id="ARBA00004816"/>
    </source>
</evidence>
<evidence type="ECO:0000256" key="6">
    <source>
        <dbReference type="ARBA" id="ARBA00048791"/>
    </source>
</evidence>
<dbReference type="NCBIfam" id="TIGR00126">
    <property type="entry name" value="deoC"/>
    <property type="match status" value="1"/>
</dbReference>
<dbReference type="InterPro" id="IPR013785">
    <property type="entry name" value="Aldolase_TIM"/>
</dbReference>
<dbReference type="InterPro" id="IPR011343">
    <property type="entry name" value="DeoC"/>
</dbReference>
<comment type="similarity">
    <text evidence="2">Belongs to the DeoC/FbaB aldolase family. DeoC type 2 subfamily.</text>
</comment>
<evidence type="ECO:0000256" key="7">
    <source>
        <dbReference type="NCBIfam" id="TIGR00126"/>
    </source>
</evidence>
<dbReference type="SMART" id="SM01133">
    <property type="entry name" value="DeoC"/>
    <property type="match status" value="1"/>
</dbReference>
<evidence type="ECO:0000313" key="9">
    <source>
        <dbReference type="Proteomes" id="UP000886744"/>
    </source>
</evidence>
<evidence type="ECO:0000256" key="3">
    <source>
        <dbReference type="ARBA" id="ARBA00012515"/>
    </source>
</evidence>
<evidence type="ECO:0000256" key="4">
    <source>
        <dbReference type="ARBA" id="ARBA00023239"/>
    </source>
</evidence>
<dbReference type="InterPro" id="IPR002915">
    <property type="entry name" value="DeoC/FbaB/LacD_aldolase"/>
</dbReference>
<reference evidence="8" key="1">
    <citation type="submission" date="2020-10" db="EMBL/GenBank/DDBJ databases">
        <authorList>
            <person name="Gilroy R."/>
        </authorList>
    </citation>
    <scope>NUCLEOTIDE SEQUENCE</scope>
    <source>
        <strain evidence="8">ChiHjej13B12-12457</strain>
    </source>
</reference>
<reference evidence="8" key="2">
    <citation type="journal article" date="2021" name="PeerJ">
        <title>Extensive microbial diversity within the chicken gut microbiome revealed by metagenomics and culture.</title>
        <authorList>
            <person name="Gilroy R."/>
            <person name="Ravi A."/>
            <person name="Getino M."/>
            <person name="Pursley I."/>
            <person name="Horton D.L."/>
            <person name="Alikhan N.F."/>
            <person name="Baker D."/>
            <person name="Gharbi K."/>
            <person name="Hall N."/>
            <person name="Watson M."/>
            <person name="Adriaenssens E.M."/>
            <person name="Foster-Nyarko E."/>
            <person name="Jarju S."/>
            <person name="Secka A."/>
            <person name="Antonio M."/>
            <person name="Oren A."/>
            <person name="Chaudhuri R.R."/>
            <person name="La Ragione R."/>
            <person name="Hildebrand F."/>
            <person name="Pallen M.J."/>
        </authorList>
    </citation>
    <scope>NUCLEOTIDE SEQUENCE</scope>
    <source>
        <strain evidence="8">ChiHjej13B12-12457</strain>
    </source>
</reference>
<accession>A0A9D1E1U8</accession>
<protein>
    <recommendedName>
        <fullName evidence="3 7">Deoxyribose-phosphate aldolase</fullName>
        <ecNumber evidence="3 7">4.1.2.4</ecNumber>
    </recommendedName>
</protein>
<dbReference type="EC" id="4.1.2.4" evidence="3 7"/>
<dbReference type="Gene3D" id="3.20.20.70">
    <property type="entry name" value="Aldolase class I"/>
    <property type="match status" value="1"/>
</dbReference>
<dbReference type="GO" id="GO:0009264">
    <property type="term" value="P:deoxyribonucleotide catabolic process"/>
    <property type="evidence" value="ECO:0007669"/>
    <property type="project" value="UniProtKB-UniRule"/>
</dbReference>
<sequence>MDIIENRIKAIHDNLSHWMTPEVLKACLGMTDLTSLKPTDTYTGITRLVSKVNDFQKRFPDYPLPASICVYPNFARTVKENLTVHGVHTTVVAGCFPASQSFLEVKVLESRMAVADGADEVDIVLALNSFLDHNLSRCEEEIRAVRKVTEGAVLKVILETGALADESKIREASFLAMESGADFIKTSTGKMEPAATPFAAIVMCDCIKEYFTRTGRRIGFKPAGGISTAMDAAVYYAIVETVLGQEWLTPALLRFGASRVANSIISEVEKSSVTYY</sequence>
<dbReference type="GO" id="GO:0004139">
    <property type="term" value="F:deoxyribose-phosphate aldolase activity"/>
    <property type="evidence" value="ECO:0007669"/>
    <property type="project" value="UniProtKB-UniRule"/>
</dbReference>
<keyword evidence="4 8" id="KW-0456">Lyase</keyword>
<dbReference type="PANTHER" id="PTHR10889">
    <property type="entry name" value="DEOXYRIBOSE-PHOSPHATE ALDOLASE"/>
    <property type="match status" value="1"/>
</dbReference>
<comment type="pathway">
    <text evidence="1">Carbohydrate degradation; 2-deoxy-D-ribose 1-phosphate degradation; D-glyceraldehyde 3-phosphate and acetaldehyde from 2-deoxy-alpha-D-ribose 1-phosphate: step 2/2.</text>
</comment>
<dbReference type="PIRSF" id="PIRSF001357">
    <property type="entry name" value="DeoC"/>
    <property type="match status" value="1"/>
</dbReference>